<feature type="non-terminal residue" evidence="7">
    <location>
        <position position="1"/>
    </location>
</feature>
<keyword evidence="5" id="KW-0067">ATP-binding</keyword>
<gene>
    <name evidence="7" type="ORF">GUITHDRAFT_53173</name>
</gene>
<dbReference type="InterPro" id="IPR041679">
    <property type="entry name" value="DNA2/NAM7-like_C"/>
</dbReference>
<dbReference type="KEGG" id="gtt:GUITHDRAFT_53173"/>
<keyword evidence="4" id="KW-0347">Helicase</keyword>
<organism evidence="7">
    <name type="scientific">Guillardia theta (strain CCMP2712)</name>
    <name type="common">Cryptophyte</name>
    <dbReference type="NCBI Taxonomy" id="905079"/>
    <lineage>
        <taxon>Eukaryota</taxon>
        <taxon>Cryptophyceae</taxon>
        <taxon>Pyrenomonadales</taxon>
        <taxon>Geminigeraceae</taxon>
        <taxon>Guillardia</taxon>
    </lineage>
</organism>
<name>L1ILL2_GUITC</name>
<dbReference type="Pfam" id="PF13087">
    <property type="entry name" value="AAA_12"/>
    <property type="match status" value="1"/>
</dbReference>
<reference evidence="7 9" key="1">
    <citation type="journal article" date="2012" name="Nature">
        <title>Algal genomes reveal evolutionary mosaicism and the fate of nucleomorphs.</title>
        <authorList>
            <consortium name="DOE Joint Genome Institute"/>
            <person name="Curtis B.A."/>
            <person name="Tanifuji G."/>
            <person name="Burki F."/>
            <person name="Gruber A."/>
            <person name="Irimia M."/>
            <person name="Maruyama S."/>
            <person name="Arias M.C."/>
            <person name="Ball S.G."/>
            <person name="Gile G.H."/>
            <person name="Hirakawa Y."/>
            <person name="Hopkins J.F."/>
            <person name="Kuo A."/>
            <person name="Rensing S.A."/>
            <person name="Schmutz J."/>
            <person name="Symeonidi A."/>
            <person name="Elias M."/>
            <person name="Eveleigh R.J."/>
            <person name="Herman E.K."/>
            <person name="Klute M.J."/>
            <person name="Nakayama T."/>
            <person name="Obornik M."/>
            <person name="Reyes-Prieto A."/>
            <person name="Armbrust E.V."/>
            <person name="Aves S.J."/>
            <person name="Beiko R.G."/>
            <person name="Coutinho P."/>
            <person name="Dacks J.B."/>
            <person name="Durnford D.G."/>
            <person name="Fast N.M."/>
            <person name="Green B.R."/>
            <person name="Grisdale C.J."/>
            <person name="Hempel F."/>
            <person name="Henrissat B."/>
            <person name="Hoppner M.P."/>
            <person name="Ishida K."/>
            <person name="Kim E."/>
            <person name="Koreny L."/>
            <person name="Kroth P.G."/>
            <person name="Liu Y."/>
            <person name="Malik S.B."/>
            <person name="Maier U.G."/>
            <person name="McRose D."/>
            <person name="Mock T."/>
            <person name="Neilson J.A."/>
            <person name="Onodera N.T."/>
            <person name="Poole A.M."/>
            <person name="Pritham E.J."/>
            <person name="Richards T.A."/>
            <person name="Rocap G."/>
            <person name="Roy S.W."/>
            <person name="Sarai C."/>
            <person name="Schaack S."/>
            <person name="Shirato S."/>
            <person name="Slamovits C.H."/>
            <person name="Spencer D.F."/>
            <person name="Suzuki S."/>
            <person name="Worden A.Z."/>
            <person name="Zauner S."/>
            <person name="Barry K."/>
            <person name="Bell C."/>
            <person name="Bharti A.K."/>
            <person name="Crow J.A."/>
            <person name="Grimwood J."/>
            <person name="Kramer R."/>
            <person name="Lindquist E."/>
            <person name="Lucas S."/>
            <person name="Salamov A."/>
            <person name="McFadden G.I."/>
            <person name="Lane C.E."/>
            <person name="Keeling P.J."/>
            <person name="Gray M.W."/>
            <person name="Grigoriev I.V."/>
            <person name="Archibald J.M."/>
        </authorList>
    </citation>
    <scope>NUCLEOTIDE SEQUENCE</scope>
    <source>
        <strain evidence="7 9">CCMP2712</strain>
    </source>
</reference>
<dbReference type="AlphaFoldDB" id="L1ILL2"/>
<proteinExistence type="predicted"/>
<dbReference type="SUPFAM" id="SSF52540">
    <property type="entry name" value="P-loop containing nucleoside triphosphate hydrolases"/>
    <property type="match status" value="1"/>
</dbReference>
<dbReference type="PaxDb" id="55529-EKX37153"/>
<dbReference type="PROSITE" id="PS51657">
    <property type="entry name" value="PSRV_HELICASE"/>
    <property type="match status" value="1"/>
</dbReference>
<dbReference type="InterPro" id="IPR027417">
    <property type="entry name" value="P-loop_NTPase"/>
</dbReference>
<evidence type="ECO:0000313" key="8">
    <source>
        <dbReference type="EnsemblProtists" id="EKX37153"/>
    </source>
</evidence>
<dbReference type="PANTHER" id="PTHR43788">
    <property type="entry name" value="DNA2/NAM7 HELICASE FAMILY MEMBER"/>
    <property type="match status" value="1"/>
</dbReference>
<dbReference type="STRING" id="905079.L1ILL2"/>
<dbReference type="eggNOG" id="KOG1802">
    <property type="taxonomic scope" value="Eukaryota"/>
</dbReference>
<dbReference type="InterPro" id="IPR027351">
    <property type="entry name" value="(+)RNA_virus_helicase_core_dom"/>
</dbReference>
<dbReference type="EnsemblProtists" id="EKX37153">
    <property type="protein sequence ID" value="EKX37153"/>
    <property type="gene ID" value="GUITHDRAFT_53173"/>
</dbReference>
<dbReference type="PANTHER" id="PTHR43788:SF8">
    <property type="entry name" value="DNA-BINDING PROTEIN SMUBP-2"/>
    <property type="match status" value="1"/>
</dbReference>
<feature type="domain" description="(+)RNA virus helicase C-terminal" evidence="6">
    <location>
        <begin position="1"/>
        <end position="58"/>
    </location>
</feature>
<keyword evidence="3" id="KW-0378">Hydrolase</keyword>
<evidence type="ECO:0000313" key="9">
    <source>
        <dbReference type="Proteomes" id="UP000011087"/>
    </source>
</evidence>
<dbReference type="GO" id="GO:0005524">
    <property type="term" value="F:ATP binding"/>
    <property type="evidence" value="ECO:0007669"/>
    <property type="project" value="UniProtKB-KW"/>
</dbReference>
<dbReference type="HOGENOM" id="CLU_159719_1_0_1"/>
<reference evidence="9" key="2">
    <citation type="submission" date="2012-11" db="EMBL/GenBank/DDBJ databases">
        <authorList>
            <person name="Kuo A."/>
            <person name="Curtis B.A."/>
            <person name="Tanifuji G."/>
            <person name="Burki F."/>
            <person name="Gruber A."/>
            <person name="Irimia M."/>
            <person name="Maruyama S."/>
            <person name="Arias M.C."/>
            <person name="Ball S.G."/>
            <person name="Gile G.H."/>
            <person name="Hirakawa Y."/>
            <person name="Hopkins J.F."/>
            <person name="Rensing S.A."/>
            <person name="Schmutz J."/>
            <person name="Symeonidi A."/>
            <person name="Elias M."/>
            <person name="Eveleigh R.J."/>
            <person name="Herman E.K."/>
            <person name="Klute M.J."/>
            <person name="Nakayama T."/>
            <person name="Obornik M."/>
            <person name="Reyes-Prieto A."/>
            <person name="Armbrust E.V."/>
            <person name="Aves S.J."/>
            <person name="Beiko R.G."/>
            <person name="Coutinho P."/>
            <person name="Dacks J.B."/>
            <person name="Durnford D.G."/>
            <person name="Fast N.M."/>
            <person name="Green B.R."/>
            <person name="Grisdale C."/>
            <person name="Hempe F."/>
            <person name="Henrissat B."/>
            <person name="Hoppner M.P."/>
            <person name="Ishida K.-I."/>
            <person name="Kim E."/>
            <person name="Koreny L."/>
            <person name="Kroth P.G."/>
            <person name="Liu Y."/>
            <person name="Malik S.-B."/>
            <person name="Maier U.G."/>
            <person name="McRose D."/>
            <person name="Mock T."/>
            <person name="Neilson J.A."/>
            <person name="Onodera N.T."/>
            <person name="Poole A.M."/>
            <person name="Pritham E.J."/>
            <person name="Richards T.A."/>
            <person name="Rocap G."/>
            <person name="Roy S.W."/>
            <person name="Sarai C."/>
            <person name="Schaack S."/>
            <person name="Shirato S."/>
            <person name="Slamovits C.H."/>
            <person name="Spencer D.F."/>
            <person name="Suzuki S."/>
            <person name="Worden A.Z."/>
            <person name="Zauner S."/>
            <person name="Barry K."/>
            <person name="Bell C."/>
            <person name="Bharti A.K."/>
            <person name="Crow J.A."/>
            <person name="Grimwood J."/>
            <person name="Kramer R."/>
            <person name="Lindquist E."/>
            <person name="Lucas S."/>
            <person name="Salamov A."/>
            <person name="McFadden G.I."/>
            <person name="Lane C.E."/>
            <person name="Keeling P.J."/>
            <person name="Gray M.W."/>
            <person name="Grigoriev I.V."/>
            <person name="Archibald J.M."/>
        </authorList>
    </citation>
    <scope>NUCLEOTIDE SEQUENCE</scope>
    <source>
        <strain evidence="9">CCMP2712</strain>
    </source>
</reference>
<evidence type="ECO:0000256" key="2">
    <source>
        <dbReference type="ARBA" id="ARBA00022741"/>
    </source>
</evidence>
<accession>L1ILL2</accession>
<evidence type="ECO:0000259" key="6">
    <source>
        <dbReference type="PROSITE" id="PS51657"/>
    </source>
</evidence>
<dbReference type="GO" id="GO:0043139">
    <property type="term" value="F:5'-3' DNA helicase activity"/>
    <property type="evidence" value="ECO:0007669"/>
    <property type="project" value="TreeGrafter"/>
</dbReference>
<evidence type="ECO:0000256" key="3">
    <source>
        <dbReference type="ARBA" id="ARBA00022801"/>
    </source>
</evidence>
<evidence type="ECO:0000256" key="4">
    <source>
        <dbReference type="ARBA" id="ARBA00022806"/>
    </source>
</evidence>
<dbReference type="GO" id="GO:0016787">
    <property type="term" value="F:hydrolase activity"/>
    <property type="evidence" value="ECO:0007669"/>
    <property type="project" value="UniProtKB-KW"/>
</dbReference>
<evidence type="ECO:0000256" key="5">
    <source>
        <dbReference type="ARBA" id="ARBA00022840"/>
    </source>
</evidence>
<evidence type="ECO:0000256" key="1">
    <source>
        <dbReference type="ARBA" id="ARBA00004229"/>
    </source>
</evidence>
<dbReference type="Gene3D" id="3.40.50.300">
    <property type="entry name" value="P-loop containing nucleotide triphosphate hydrolases"/>
    <property type="match status" value="1"/>
</dbReference>
<dbReference type="OMA" id="LCVAITR"/>
<dbReference type="EMBL" id="JH993063">
    <property type="protein sequence ID" value="EKX37153.1"/>
    <property type="molecule type" value="Genomic_DNA"/>
</dbReference>
<keyword evidence="9" id="KW-1185">Reference proteome</keyword>
<dbReference type="Proteomes" id="UP000011087">
    <property type="component" value="Unassembled WGS sequence"/>
</dbReference>
<sequence>RVEVMTVDSCQGSEFEHVVLSLVRSNRMGKLGFVKDKQRINVAISRAKKSLVIVGNER</sequence>
<comment type="subcellular location">
    <subcellularLocation>
        <location evidence="1">Plastid</location>
        <location evidence="1">Chloroplast</location>
    </subcellularLocation>
</comment>
<protein>
    <recommendedName>
        <fullName evidence="6">(+)RNA virus helicase C-terminal domain-containing protein</fullName>
    </recommendedName>
</protein>
<dbReference type="InterPro" id="IPR050534">
    <property type="entry name" value="Coronavir_polyprotein_1ab"/>
</dbReference>
<reference evidence="8" key="3">
    <citation type="submission" date="2016-03" db="UniProtKB">
        <authorList>
            <consortium name="EnsemblProtists"/>
        </authorList>
    </citation>
    <scope>IDENTIFICATION</scope>
</reference>
<dbReference type="OrthoDB" id="6513042at2759"/>
<dbReference type="GO" id="GO:0009507">
    <property type="term" value="C:chloroplast"/>
    <property type="evidence" value="ECO:0007669"/>
    <property type="project" value="UniProtKB-SubCell"/>
</dbReference>
<dbReference type="GeneID" id="17293915"/>
<keyword evidence="2" id="KW-0547">Nucleotide-binding</keyword>
<dbReference type="RefSeq" id="XP_005824133.1">
    <property type="nucleotide sequence ID" value="XM_005824076.1"/>
</dbReference>
<feature type="non-terminal residue" evidence="7">
    <location>
        <position position="58"/>
    </location>
</feature>
<evidence type="ECO:0000313" key="7">
    <source>
        <dbReference type="EMBL" id="EKX37153.1"/>
    </source>
</evidence>